<evidence type="ECO:0000313" key="2">
    <source>
        <dbReference type="EMBL" id="GAA3791511.1"/>
    </source>
</evidence>
<comment type="caution">
    <text evidence="2">The sequence shown here is derived from an EMBL/GenBank/DDBJ whole genome shotgun (WGS) entry which is preliminary data.</text>
</comment>
<keyword evidence="3" id="KW-1185">Reference proteome</keyword>
<dbReference type="Gene3D" id="1.10.260.40">
    <property type="entry name" value="lambda repressor-like DNA-binding domains"/>
    <property type="match status" value="1"/>
</dbReference>
<dbReference type="EMBL" id="BAAAZR010000001">
    <property type="protein sequence ID" value="GAA3791511.1"/>
    <property type="molecule type" value="Genomic_DNA"/>
</dbReference>
<dbReference type="InterPro" id="IPR001387">
    <property type="entry name" value="Cro/C1-type_HTH"/>
</dbReference>
<dbReference type="RefSeq" id="WP_344934310.1">
    <property type="nucleotide sequence ID" value="NZ_BAAAZR010000001.1"/>
</dbReference>
<name>A0ABP7HD86_9ACTN</name>
<dbReference type="InterPro" id="IPR043917">
    <property type="entry name" value="DUF5753"/>
</dbReference>
<protein>
    <submittedName>
        <fullName evidence="2">Helix-turn-helix transcriptional regulator</fullName>
    </submittedName>
</protein>
<dbReference type="InterPro" id="IPR010982">
    <property type="entry name" value="Lambda_DNA-bd_dom_sf"/>
</dbReference>
<evidence type="ECO:0000259" key="1">
    <source>
        <dbReference type="PROSITE" id="PS50943"/>
    </source>
</evidence>
<evidence type="ECO:0000313" key="3">
    <source>
        <dbReference type="Proteomes" id="UP001500888"/>
    </source>
</evidence>
<proteinExistence type="predicted"/>
<accession>A0ABP7HD86</accession>
<dbReference type="PROSITE" id="PS50943">
    <property type="entry name" value="HTH_CROC1"/>
    <property type="match status" value="1"/>
</dbReference>
<dbReference type="SUPFAM" id="SSF47413">
    <property type="entry name" value="lambda repressor-like DNA-binding domains"/>
    <property type="match status" value="1"/>
</dbReference>
<dbReference type="Pfam" id="PF19054">
    <property type="entry name" value="DUF5753"/>
    <property type="match status" value="1"/>
</dbReference>
<dbReference type="CDD" id="cd00093">
    <property type="entry name" value="HTH_XRE"/>
    <property type="match status" value="1"/>
</dbReference>
<dbReference type="SMART" id="SM00530">
    <property type="entry name" value="HTH_XRE"/>
    <property type="match status" value="1"/>
</dbReference>
<feature type="domain" description="HTH cro/C1-type" evidence="1">
    <location>
        <begin position="21"/>
        <end position="75"/>
    </location>
</feature>
<dbReference type="Pfam" id="PF13560">
    <property type="entry name" value="HTH_31"/>
    <property type="match status" value="1"/>
</dbReference>
<gene>
    <name evidence="2" type="ORF">GCM10022226_08120</name>
</gene>
<dbReference type="Proteomes" id="UP001500888">
    <property type="component" value="Unassembled WGS sequence"/>
</dbReference>
<reference evidence="3" key="1">
    <citation type="journal article" date="2019" name="Int. J. Syst. Evol. Microbiol.">
        <title>The Global Catalogue of Microorganisms (GCM) 10K type strain sequencing project: providing services to taxonomists for standard genome sequencing and annotation.</title>
        <authorList>
            <consortium name="The Broad Institute Genomics Platform"/>
            <consortium name="The Broad Institute Genome Sequencing Center for Infectious Disease"/>
            <person name="Wu L."/>
            <person name="Ma J."/>
        </authorList>
    </citation>
    <scope>NUCLEOTIDE SEQUENCE [LARGE SCALE GENOMIC DNA]</scope>
    <source>
        <strain evidence="3">JCM 16908</strain>
    </source>
</reference>
<organism evidence="2 3">
    <name type="scientific">Sphaerisporangium flaviroseum</name>
    <dbReference type="NCBI Taxonomy" id="509199"/>
    <lineage>
        <taxon>Bacteria</taxon>
        <taxon>Bacillati</taxon>
        <taxon>Actinomycetota</taxon>
        <taxon>Actinomycetes</taxon>
        <taxon>Streptosporangiales</taxon>
        <taxon>Streptosporangiaceae</taxon>
        <taxon>Sphaerisporangium</taxon>
    </lineage>
</organism>
<sequence>MSVPIEQAQPVKPFVLFGAELREYRNRANISQERLAEITQFSPSLVGFIERGQRTPSRNFAQRCDDALKANGELVRLWTQVTHAASPRWFRGWLDIEQEAHTLHTWQPLYVPGLLQTEEYARLVIRGEPGLTNEQVEKLVEARMQRQTIFARTTPPMLRVVLDEGILHRPIGGKKVMRRQLQRIMQAAESPRIGIQVIPLALGATTGLLGGFVIAQLPGGADTVYIDSATHGHVTNRLEDVKAVHGRYDTIRAEALSEPISIELVREAEKLWI</sequence>